<keyword evidence="2" id="KW-1185">Reference proteome</keyword>
<protein>
    <submittedName>
        <fullName evidence="1">Uncharacterized protein</fullName>
    </submittedName>
</protein>
<proteinExistence type="predicted"/>
<comment type="caution">
    <text evidence="1">The sequence shown here is derived from an EMBL/GenBank/DDBJ whole genome shotgun (WGS) entry which is preliminary data.</text>
</comment>
<sequence length="229" mass="25338">MISRRCVSLVAGSRSAAVMRSLRRFSETHGGSSNSPSSVAEGTDWATRDFPTHNMNPHVATQCKALLEWRVLQCAAACDFNHSAAQNVTQVPSTPTLDTFAITERQEALLIEKLPLETTAADVIELMSRVTRDDVNEEDVLLMRSSLGRFTGRCAVINRLVTAERLQSVLPRDVYCRPLDAQDVSLFVEQAERFYNLSADLQHVALGCNGEIDRVVTLTGLPRTYGRVE</sequence>
<evidence type="ECO:0000313" key="2">
    <source>
        <dbReference type="Proteomes" id="UP000591131"/>
    </source>
</evidence>
<organism evidence="1 2">
    <name type="scientific">Perkinsus chesapeaki</name>
    <name type="common">Clam parasite</name>
    <name type="synonym">Perkinsus andrewsi</name>
    <dbReference type="NCBI Taxonomy" id="330153"/>
    <lineage>
        <taxon>Eukaryota</taxon>
        <taxon>Sar</taxon>
        <taxon>Alveolata</taxon>
        <taxon>Perkinsozoa</taxon>
        <taxon>Perkinsea</taxon>
        <taxon>Perkinsida</taxon>
        <taxon>Perkinsidae</taxon>
        <taxon>Perkinsus</taxon>
    </lineage>
</organism>
<name>A0A7J6LJ87_PERCH</name>
<accession>A0A7J6LJ87</accession>
<dbReference type="EMBL" id="JAAPAO010000456">
    <property type="protein sequence ID" value="KAF4659328.1"/>
    <property type="molecule type" value="Genomic_DNA"/>
</dbReference>
<reference evidence="1 2" key="1">
    <citation type="submission" date="2020-04" db="EMBL/GenBank/DDBJ databases">
        <title>Perkinsus chesapeaki whole genome sequence.</title>
        <authorList>
            <person name="Bogema D.R."/>
        </authorList>
    </citation>
    <scope>NUCLEOTIDE SEQUENCE [LARGE SCALE GENOMIC DNA]</scope>
    <source>
        <strain evidence="1">ATCC PRA-425</strain>
    </source>
</reference>
<gene>
    <name evidence="1" type="ORF">FOL47_007612</name>
</gene>
<dbReference type="Proteomes" id="UP000591131">
    <property type="component" value="Unassembled WGS sequence"/>
</dbReference>
<feature type="non-terminal residue" evidence="1">
    <location>
        <position position="1"/>
    </location>
</feature>
<evidence type="ECO:0000313" key="1">
    <source>
        <dbReference type="EMBL" id="KAF4659328.1"/>
    </source>
</evidence>
<dbReference type="OrthoDB" id="449286at2759"/>
<dbReference type="AlphaFoldDB" id="A0A7J6LJ87"/>